<dbReference type="HAMAP" id="MF_00612">
    <property type="entry name" value="UPF0225"/>
    <property type="match status" value="1"/>
</dbReference>
<evidence type="ECO:0000259" key="3">
    <source>
        <dbReference type="Pfam" id="PF17775"/>
    </source>
</evidence>
<feature type="domain" description="YchJ-like middle NTF2-like" evidence="3">
    <location>
        <begin position="35"/>
        <end position="127"/>
    </location>
</feature>
<dbReference type="Proteomes" id="UP000290849">
    <property type="component" value="Unassembled WGS sequence"/>
</dbReference>
<name>A0A4Q1HE06_9BURK</name>
<evidence type="ECO:0000313" key="4">
    <source>
        <dbReference type="EMBL" id="RXN83630.1"/>
    </source>
</evidence>
<protein>
    <recommendedName>
        <fullName evidence="2">UPF0225 protein C7R54_25450</fullName>
    </recommendedName>
</protein>
<evidence type="ECO:0000256" key="1">
    <source>
        <dbReference type="ARBA" id="ARBA00010839"/>
    </source>
</evidence>
<comment type="caution">
    <text evidence="4">The sequence shown here is derived from an EMBL/GenBank/DDBJ whole genome shotgun (WGS) entry which is preliminary data.</text>
</comment>
<dbReference type="Pfam" id="PF17775">
    <property type="entry name" value="YchJ_M-like"/>
    <property type="match status" value="1"/>
</dbReference>
<dbReference type="SUPFAM" id="SSF103642">
    <property type="entry name" value="Sec-C motif"/>
    <property type="match status" value="1"/>
</dbReference>
<dbReference type="RefSeq" id="WP_129153721.1">
    <property type="nucleotide sequence ID" value="NZ_JBHSDO010000004.1"/>
</dbReference>
<accession>A0A4Q1HE06</accession>
<dbReference type="Pfam" id="PF02810">
    <property type="entry name" value="SEC-C"/>
    <property type="match status" value="1"/>
</dbReference>
<dbReference type="InterPro" id="IPR023006">
    <property type="entry name" value="YchJ-like"/>
</dbReference>
<sequence length="132" mass="14956">MPTKNPACPCGSGHAYAACCGRWHGGASHLRAPDAQALMRSRYSAFVLDLTNYLRDTWHPSTRPTDIEPSPPGLKWLGLTVKRHEIQDATHATVEFVARSRWQGKGERLHETSRFVLEDGRWFYVDGDIHDR</sequence>
<organism evidence="4 5">
    <name type="scientific">Achromobacter aloeverae</name>
    <dbReference type="NCBI Taxonomy" id="1750518"/>
    <lineage>
        <taxon>Bacteria</taxon>
        <taxon>Pseudomonadati</taxon>
        <taxon>Pseudomonadota</taxon>
        <taxon>Betaproteobacteria</taxon>
        <taxon>Burkholderiales</taxon>
        <taxon>Alcaligenaceae</taxon>
        <taxon>Achromobacter</taxon>
    </lineage>
</organism>
<comment type="similarity">
    <text evidence="1 2">Belongs to the UPF0225 family.</text>
</comment>
<dbReference type="InterPro" id="IPR048469">
    <property type="entry name" value="YchJ-like_M"/>
</dbReference>
<gene>
    <name evidence="4" type="ORF">C7R54_25450</name>
</gene>
<keyword evidence="5" id="KW-1185">Reference proteome</keyword>
<evidence type="ECO:0000256" key="2">
    <source>
        <dbReference type="HAMAP-Rule" id="MF_00612"/>
    </source>
</evidence>
<dbReference type="SUPFAM" id="SSF54427">
    <property type="entry name" value="NTF2-like"/>
    <property type="match status" value="1"/>
</dbReference>
<dbReference type="OrthoDB" id="21421at2"/>
<dbReference type="EMBL" id="PYAL01000009">
    <property type="protein sequence ID" value="RXN83630.1"/>
    <property type="molecule type" value="Genomic_DNA"/>
</dbReference>
<dbReference type="InterPro" id="IPR004027">
    <property type="entry name" value="SEC_C_motif"/>
</dbReference>
<proteinExistence type="inferred from homology"/>
<evidence type="ECO:0000313" key="5">
    <source>
        <dbReference type="Proteomes" id="UP000290849"/>
    </source>
</evidence>
<dbReference type="InterPro" id="IPR032710">
    <property type="entry name" value="NTF2-like_dom_sf"/>
</dbReference>
<dbReference type="Gene3D" id="3.10.450.50">
    <property type="match status" value="1"/>
</dbReference>
<dbReference type="AlphaFoldDB" id="A0A4Q1HE06"/>
<reference evidence="4 5" key="1">
    <citation type="journal article" date="2017" name="Int. J. Syst. Evol. Microbiol.">
        <title>Achromobacter aloeverae sp. nov., isolated from the root of Aloe vera (L.) Burm.f.</title>
        <authorList>
            <person name="Kuncharoen N."/>
            <person name="Muramatsu Y."/>
            <person name="Shibata C."/>
            <person name="Kamakura Y."/>
            <person name="Nakagawa Y."/>
            <person name="Tanasupawat S."/>
        </authorList>
    </citation>
    <scope>NUCLEOTIDE SEQUENCE [LARGE SCALE GENOMIC DNA]</scope>
    <source>
        <strain evidence="4 5">AVA-1</strain>
    </source>
</reference>